<evidence type="ECO:0000256" key="1">
    <source>
        <dbReference type="ARBA" id="ARBA00005622"/>
    </source>
</evidence>
<evidence type="ECO:0008006" key="5">
    <source>
        <dbReference type="Google" id="ProtNLM"/>
    </source>
</evidence>
<organism evidence="3 4">
    <name type="scientific">Candidatus Kurthia intestinigallinarum</name>
    <dbReference type="NCBI Taxonomy" id="1562256"/>
    <lineage>
        <taxon>Bacteria</taxon>
        <taxon>Bacillati</taxon>
        <taxon>Bacillota</taxon>
        <taxon>Bacilli</taxon>
        <taxon>Bacillales</taxon>
        <taxon>Caryophanaceae</taxon>
        <taxon>Kurthia</taxon>
    </lineage>
</organism>
<dbReference type="PANTHER" id="PTHR40841:SF2">
    <property type="entry name" value="SIDEROPHORE-DEGRADING ESTERASE (EUROFUNG)"/>
    <property type="match status" value="1"/>
</dbReference>
<dbReference type="Pfam" id="PF00756">
    <property type="entry name" value="Esterase"/>
    <property type="match status" value="1"/>
</dbReference>
<dbReference type="PANTHER" id="PTHR40841">
    <property type="entry name" value="SIDEROPHORE TRIACETYLFUSARININE C ESTERASE"/>
    <property type="match status" value="1"/>
</dbReference>
<dbReference type="RefSeq" id="WP_126989334.1">
    <property type="nucleotide sequence ID" value="NZ_JTFC01000008.1"/>
</dbReference>
<dbReference type="Gene3D" id="3.40.50.1820">
    <property type="entry name" value="alpha/beta hydrolase"/>
    <property type="match status" value="1"/>
</dbReference>
<proteinExistence type="inferred from homology"/>
<dbReference type="OrthoDB" id="9784036at2"/>
<keyword evidence="4" id="KW-1185">Reference proteome</keyword>
<comment type="caution">
    <text evidence="3">The sequence shown here is derived from an EMBL/GenBank/DDBJ whole genome shotgun (WGS) entry which is preliminary data.</text>
</comment>
<accession>A0A433RXJ8</accession>
<dbReference type="InterPro" id="IPR029058">
    <property type="entry name" value="AB_hydrolase_fold"/>
</dbReference>
<evidence type="ECO:0000256" key="2">
    <source>
        <dbReference type="ARBA" id="ARBA00022801"/>
    </source>
</evidence>
<protein>
    <recommendedName>
        <fullName evidence="5">Alpha/beta hydrolase</fullName>
    </recommendedName>
</protein>
<name>A0A433RXJ8_9BACL</name>
<dbReference type="InterPro" id="IPR052558">
    <property type="entry name" value="Siderophore_Hydrolase_D"/>
</dbReference>
<sequence>MDAFTLHNYQITVTIPEKPHPKEGFPVLYVLDGEHNGPVVRAIIDAQMMMRKLTKISRMIVVTIEQPPAKRFFDFTPQAPHYNVSNTFPMPKEGPFGGAEAFQQFLVHDVKPFIAAHYPASSRSTLFGHSLSGFYVLWHLLTAPEDFTSYIALSPSVWWNDEELLTYSTALLEAHPPKNLYVAVGEFERSMHAPIERLLTHLSAVPHTFYMAPEENHLSVLPTVLSRALRFIK</sequence>
<gene>
    <name evidence="3" type="ORF">QI30_02280</name>
</gene>
<dbReference type="GO" id="GO:0016788">
    <property type="term" value="F:hydrolase activity, acting on ester bonds"/>
    <property type="evidence" value="ECO:0007669"/>
    <property type="project" value="TreeGrafter"/>
</dbReference>
<reference evidence="3 4" key="1">
    <citation type="submission" date="2014-11" db="EMBL/GenBank/DDBJ databases">
        <title>Genome sequence and analysis of novel Kurthia sp.</title>
        <authorList>
            <person name="Lawson J.N."/>
            <person name="Gonzalez J.E."/>
            <person name="Rinauldi L."/>
            <person name="Xuan Z."/>
            <person name="Firman A."/>
            <person name="Shaddox L."/>
            <person name="Trudeau A."/>
            <person name="Shah S."/>
            <person name="Reiman D."/>
        </authorList>
    </citation>
    <scope>NUCLEOTIDE SEQUENCE [LARGE SCALE GENOMIC DNA]</scope>
    <source>
        <strain evidence="3 4">3B1D</strain>
    </source>
</reference>
<evidence type="ECO:0000313" key="4">
    <source>
        <dbReference type="Proteomes" id="UP000288623"/>
    </source>
</evidence>
<keyword evidence="2" id="KW-0378">Hydrolase</keyword>
<dbReference type="EMBL" id="JTFC01000008">
    <property type="protein sequence ID" value="RUS58001.1"/>
    <property type="molecule type" value="Genomic_DNA"/>
</dbReference>
<dbReference type="SUPFAM" id="SSF53474">
    <property type="entry name" value="alpha/beta-Hydrolases"/>
    <property type="match status" value="1"/>
</dbReference>
<dbReference type="AlphaFoldDB" id="A0A433RXJ8"/>
<dbReference type="InterPro" id="IPR000801">
    <property type="entry name" value="Esterase-like"/>
</dbReference>
<dbReference type="Proteomes" id="UP000288623">
    <property type="component" value="Unassembled WGS sequence"/>
</dbReference>
<comment type="similarity">
    <text evidence="1">Belongs to the esterase D family.</text>
</comment>
<evidence type="ECO:0000313" key="3">
    <source>
        <dbReference type="EMBL" id="RUS58001.1"/>
    </source>
</evidence>